<dbReference type="SUPFAM" id="SSF56954">
    <property type="entry name" value="Outer membrane efflux proteins (OEP)"/>
    <property type="match status" value="1"/>
</dbReference>
<keyword evidence="2" id="KW-1134">Transmembrane beta strand</keyword>
<dbReference type="Gene3D" id="1.20.1600.10">
    <property type="entry name" value="Outer membrane efflux proteins (OEP)"/>
    <property type="match status" value="1"/>
</dbReference>
<dbReference type="Proteomes" id="UP000013909">
    <property type="component" value="Unassembled WGS sequence"/>
</dbReference>
<comment type="subcellular location">
    <subcellularLocation>
        <location evidence="1">Cell outer membrane</location>
    </subcellularLocation>
</comment>
<evidence type="ECO:0000256" key="3">
    <source>
        <dbReference type="ARBA" id="ARBA00022692"/>
    </source>
</evidence>
<dbReference type="STRING" id="1232681.ADIS_3701"/>
<gene>
    <name evidence="6" type="ORF">ADIS_3701</name>
</gene>
<dbReference type="GO" id="GO:1990281">
    <property type="term" value="C:efflux pump complex"/>
    <property type="evidence" value="ECO:0007669"/>
    <property type="project" value="TreeGrafter"/>
</dbReference>
<reference evidence="6 7" key="1">
    <citation type="submission" date="2013-02" db="EMBL/GenBank/DDBJ databases">
        <title>A novel strain isolated from Lonar lake, Maharashtra, India.</title>
        <authorList>
            <person name="Singh A."/>
        </authorList>
    </citation>
    <scope>NUCLEOTIDE SEQUENCE [LARGE SCALE GENOMIC DNA]</scope>
    <source>
        <strain evidence="6 7">AK24</strain>
    </source>
</reference>
<sequence length="468" mass="53460">MQQRLGYKGGLFLMFLLLANTTWSYGQEILTYSDFLTWVREFHPIAKQGDLTIELGRQELRMARGGFDPILYGDQNEKNYNNTQYYNKREAGIVVPTMAGVEFKGTFEQNAGVYLNRENTVPQVGLLAAGASINLGEGLFIDRRRAALRQAQIFANATDEERKFLLNSLYLDATFAYWDWAKAYANLEVFQEGVSLAEIRFEAIKSSFEFGDLPAIDTVEAYTQVLNRMIRLQNAENVFFAKTQELNVFLWDEDETPIFLNEGTVPVGLTEGPVDLVDITEYREVLPSHPEIRLLDYDLEFLDVDRRWKVEQLKPIVKLNYNFLSESVTPIETGAFFQNDYKWGITISTPLLLRRERGSLGVTKAKINMTRYKRDLSVQKLLATLEKEYNTFLVLGQQQTTFDENIKGLERLLEGEKIRFDQGESSLFLINAREVALFDALVVLNSINADKKIAVSKVRVAAGLGFEE</sequence>
<accession>R7ZNX5</accession>
<dbReference type="RefSeq" id="WP_010855832.1">
    <property type="nucleotide sequence ID" value="NZ_AQHR01000096.1"/>
</dbReference>
<evidence type="ECO:0000256" key="2">
    <source>
        <dbReference type="ARBA" id="ARBA00022452"/>
    </source>
</evidence>
<dbReference type="PANTHER" id="PTHR30026">
    <property type="entry name" value="OUTER MEMBRANE PROTEIN TOLC"/>
    <property type="match status" value="1"/>
</dbReference>
<dbReference type="GO" id="GO:0015288">
    <property type="term" value="F:porin activity"/>
    <property type="evidence" value="ECO:0007669"/>
    <property type="project" value="TreeGrafter"/>
</dbReference>
<evidence type="ECO:0000313" key="6">
    <source>
        <dbReference type="EMBL" id="EON75810.1"/>
    </source>
</evidence>
<evidence type="ECO:0000256" key="4">
    <source>
        <dbReference type="ARBA" id="ARBA00023136"/>
    </source>
</evidence>
<keyword evidence="5" id="KW-0998">Cell outer membrane</keyword>
<protein>
    <submittedName>
        <fullName evidence="6">Multidrug efflux protein, outer membrane component</fullName>
    </submittedName>
</protein>
<comment type="caution">
    <text evidence="6">The sequence shown here is derived from an EMBL/GenBank/DDBJ whole genome shotgun (WGS) entry which is preliminary data.</text>
</comment>
<dbReference type="EMBL" id="AQHR01000096">
    <property type="protein sequence ID" value="EON75810.1"/>
    <property type="molecule type" value="Genomic_DNA"/>
</dbReference>
<evidence type="ECO:0000256" key="1">
    <source>
        <dbReference type="ARBA" id="ARBA00004442"/>
    </source>
</evidence>
<name>R7ZNX5_9BACT</name>
<dbReference type="GO" id="GO:0015562">
    <property type="term" value="F:efflux transmembrane transporter activity"/>
    <property type="evidence" value="ECO:0007669"/>
    <property type="project" value="InterPro"/>
</dbReference>
<evidence type="ECO:0000313" key="7">
    <source>
        <dbReference type="Proteomes" id="UP000013909"/>
    </source>
</evidence>
<proteinExistence type="predicted"/>
<dbReference type="GO" id="GO:0009279">
    <property type="term" value="C:cell outer membrane"/>
    <property type="evidence" value="ECO:0007669"/>
    <property type="project" value="UniProtKB-SubCell"/>
</dbReference>
<keyword evidence="4" id="KW-0472">Membrane</keyword>
<dbReference type="InterPro" id="IPR051906">
    <property type="entry name" value="TolC-like"/>
</dbReference>
<keyword evidence="3" id="KW-0812">Transmembrane</keyword>
<dbReference type="AlphaFoldDB" id="R7ZNX5"/>
<organism evidence="6 7">
    <name type="scientific">Lunatimonas lonarensis</name>
    <dbReference type="NCBI Taxonomy" id="1232681"/>
    <lineage>
        <taxon>Bacteria</taxon>
        <taxon>Pseudomonadati</taxon>
        <taxon>Bacteroidota</taxon>
        <taxon>Cytophagia</taxon>
        <taxon>Cytophagales</taxon>
        <taxon>Cyclobacteriaceae</taxon>
    </lineage>
</organism>
<evidence type="ECO:0000256" key="5">
    <source>
        <dbReference type="ARBA" id="ARBA00023237"/>
    </source>
</evidence>
<dbReference type="PANTHER" id="PTHR30026:SF21">
    <property type="entry name" value="SLR1270 PROTEIN"/>
    <property type="match status" value="1"/>
</dbReference>
<keyword evidence="7" id="KW-1185">Reference proteome</keyword>